<dbReference type="InterPro" id="IPR001128">
    <property type="entry name" value="Cyt_P450"/>
</dbReference>
<evidence type="ECO:0000256" key="8">
    <source>
        <dbReference type="RuleBase" id="RU000461"/>
    </source>
</evidence>
<dbReference type="GO" id="GO:0020037">
    <property type="term" value="F:heme binding"/>
    <property type="evidence" value="ECO:0007669"/>
    <property type="project" value="InterPro"/>
</dbReference>
<evidence type="ECO:0000256" key="6">
    <source>
        <dbReference type="ARBA" id="ARBA00023033"/>
    </source>
</evidence>
<dbReference type="GO" id="GO:0004497">
    <property type="term" value="F:monooxygenase activity"/>
    <property type="evidence" value="ECO:0007669"/>
    <property type="project" value="UniProtKB-KW"/>
</dbReference>
<keyword evidence="6 8" id="KW-0503">Monooxygenase</keyword>
<dbReference type="GO" id="GO:0005506">
    <property type="term" value="F:iron ion binding"/>
    <property type="evidence" value="ECO:0007669"/>
    <property type="project" value="InterPro"/>
</dbReference>
<dbReference type="KEGG" id="hoh:Hoch_0813"/>
<keyword evidence="4 8" id="KW-0560">Oxidoreductase</keyword>
<evidence type="ECO:0000256" key="3">
    <source>
        <dbReference type="ARBA" id="ARBA00022723"/>
    </source>
</evidence>
<gene>
    <name evidence="9" type="ordered locus">Hoch_0813</name>
</gene>
<dbReference type="InterPro" id="IPR050196">
    <property type="entry name" value="Cytochrome_P450_Monoox"/>
</dbReference>
<dbReference type="Pfam" id="PF00067">
    <property type="entry name" value="p450"/>
    <property type="match status" value="1"/>
</dbReference>
<dbReference type="EMBL" id="CP001804">
    <property type="protein sequence ID" value="ACY13429.1"/>
    <property type="molecule type" value="Genomic_DNA"/>
</dbReference>
<accession>D0LP64</accession>
<dbReference type="SUPFAM" id="SSF48264">
    <property type="entry name" value="Cytochrome P450"/>
    <property type="match status" value="1"/>
</dbReference>
<dbReference type="Gene3D" id="1.10.630.10">
    <property type="entry name" value="Cytochrome P450"/>
    <property type="match status" value="1"/>
</dbReference>
<evidence type="ECO:0000256" key="2">
    <source>
        <dbReference type="ARBA" id="ARBA00022617"/>
    </source>
</evidence>
<dbReference type="PROSITE" id="PS00086">
    <property type="entry name" value="CYTOCHROME_P450"/>
    <property type="match status" value="1"/>
</dbReference>
<keyword evidence="2 7" id="KW-0349">Heme</keyword>
<dbReference type="InterPro" id="IPR017972">
    <property type="entry name" value="Cyt_P450_CS"/>
</dbReference>
<evidence type="ECO:0000256" key="4">
    <source>
        <dbReference type="ARBA" id="ARBA00023002"/>
    </source>
</evidence>
<name>D0LP64_HALO1</name>
<dbReference type="AlphaFoldDB" id="D0LP64"/>
<evidence type="ECO:0000313" key="10">
    <source>
        <dbReference type="Proteomes" id="UP000001880"/>
    </source>
</evidence>
<evidence type="ECO:0000256" key="1">
    <source>
        <dbReference type="ARBA" id="ARBA00010617"/>
    </source>
</evidence>
<dbReference type="RefSeq" id="WP_012826052.1">
    <property type="nucleotide sequence ID" value="NC_013440.1"/>
</dbReference>
<dbReference type="PANTHER" id="PTHR24291">
    <property type="entry name" value="CYTOCHROME P450 FAMILY 4"/>
    <property type="match status" value="1"/>
</dbReference>
<dbReference type="PRINTS" id="PR00385">
    <property type="entry name" value="P450"/>
</dbReference>
<dbReference type="PANTHER" id="PTHR24291:SF50">
    <property type="entry name" value="BIFUNCTIONAL ALBAFLAVENONE MONOOXYGENASE_TERPENE SYNTHASE"/>
    <property type="match status" value="1"/>
</dbReference>
<evidence type="ECO:0000256" key="5">
    <source>
        <dbReference type="ARBA" id="ARBA00023004"/>
    </source>
</evidence>
<dbReference type="Proteomes" id="UP000001880">
    <property type="component" value="Chromosome"/>
</dbReference>
<reference evidence="9 10" key="1">
    <citation type="journal article" date="2010" name="Stand. Genomic Sci.">
        <title>Complete genome sequence of Haliangium ochraceum type strain (SMP-2).</title>
        <authorList>
            <consortium name="US DOE Joint Genome Institute (JGI-PGF)"/>
            <person name="Ivanova N."/>
            <person name="Daum C."/>
            <person name="Lang E."/>
            <person name="Abt B."/>
            <person name="Kopitz M."/>
            <person name="Saunders E."/>
            <person name="Lapidus A."/>
            <person name="Lucas S."/>
            <person name="Glavina Del Rio T."/>
            <person name="Nolan M."/>
            <person name="Tice H."/>
            <person name="Copeland A."/>
            <person name="Cheng J.F."/>
            <person name="Chen F."/>
            <person name="Bruce D."/>
            <person name="Goodwin L."/>
            <person name="Pitluck S."/>
            <person name="Mavromatis K."/>
            <person name="Pati A."/>
            <person name="Mikhailova N."/>
            <person name="Chen A."/>
            <person name="Palaniappan K."/>
            <person name="Land M."/>
            <person name="Hauser L."/>
            <person name="Chang Y.J."/>
            <person name="Jeffries C.D."/>
            <person name="Detter J.C."/>
            <person name="Brettin T."/>
            <person name="Rohde M."/>
            <person name="Goker M."/>
            <person name="Bristow J."/>
            <person name="Markowitz V."/>
            <person name="Eisen J.A."/>
            <person name="Hugenholtz P."/>
            <person name="Kyrpides N.C."/>
            <person name="Klenk H.P."/>
        </authorList>
    </citation>
    <scope>NUCLEOTIDE SEQUENCE [LARGE SCALE GENOMIC DNA]</scope>
    <source>
        <strain evidence="10">DSM 14365 / CIP 107738 / JCM 11303 / AJ 13395 / SMP-2</strain>
    </source>
</reference>
<sequence length="451" mass="50943">MASVAGLPPAAPLARSLAQLARDPLAFLTEGRERYGDIYRLGLGGMHVVLLHHPRHAHHVFREHYKNYGKGGALWEALRDYLGNGLLVTEGDLWLRQRRLLQPLFKRTNIDMRMSSMYEIVTRVLDSWGEECAQTGSLDLVSACARLSMGVSTGSMFGSALTHEDTHALMEEVRVVVDSMVWNMLTRRIPQRLRPGYARYRKAMDHIHSALDGLIDHYQRSEDGDDGLLAMFSYIEDSATGARMSRELMRDETLDLLLGAYETTAQALAWTFYCILQHAEVERRLRAEIGAVLGARRPELEDLKQLPYVVRVIREALRVYPPGAWITRTTREDDEIDGHHIAAGTTVAVVTYAIHHHPAIWEQPERFEPERFLPEADAARERCAWIPFGSGPRVCMGMDFAMLELALAVILALQRYDIQRVTSGPIAPRLRTTLTPAEPLEVRLHLRPGDA</sequence>
<proteinExistence type="inferred from homology"/>
<dbReference type="STRING" id="502025.Hoch_0813"/>
<organism evidence="9 10">
    <name type="scientific">Haliangium ochraceum (strain DSM 14365 / JCM 11303 / SMP-2)</name>
    <dbReference type="NCBI Taxonomy" id="502025"/>
    <lineage>
        <taxon>Bacteria</taxon>
        <taxon>Pseudomonadati</taxon>
        <taxon>Myxococcota</taxon>
        <taxon>Polyangia</taxon>
        <taxon>Haliangiales</taxon>
        <taxon>Kofleriaceae</taxon>
        <taxon>Haliangium</taxon>
    </lineage>
</organism>
<dbReference type="eggNOG" id="COG2124">
    <property type="taxonomic scope" value="Bacteria"/>
</dbReference>
<keyword evidence="10" id="KW-1185">Reference proteome</keyword>
<keyword evidence="3 7" id="KW-0479">Metal-binding</keyword>
<protein>
    <submittedName>
        <fullName evidence="9">Cytochrome P450</fullName>
    </submittedName>
</protein>
<comment type="similarity">
    <text evidence="1 8">Belongs to the cytochrome P450 family.</text>
</comment>
<dbReference type="InterPro" id="IPR002401">
    <property type="entry name" value="Cyt_P450_E_grp-I"/>
</dbReference>
<feature type="binding site" description="axial binding residue" evidence="7">
    <location>
        <position position="395"/>
    </location>
    <ligand>
        <name>heme</name>
        <dbReference type="ChEBI" id="CHEBI:30413"/>
    </ligand>
    <ligandPart>
        <name>Fe</name>
        <dbReference type="ChEBI" id="CHEBI:18248"/>
    </ligandPart>
</feature>
<evidence type="ECO:0000313" key="9">
    <source>
        <dbReference type="EMBL" id="ACY13429.1"/>
    </source>
</evidence>
<comment type="cofactor">
    <cofactor evidence="7">
        <name>heme</name>
        <dbReference type="ChEBI" id="CHEBI:30413"/>
    </cofactor>
</comment>
<dbReference type="PRINTS" id="PR00463">
    <property type="entry name" value="EP450I"/>
</dbReference>
<dbReference type="GO" id="GO:0016705">
    <property type="term" value="F:oxidoreductase activity, acting on paired donors, with incorporation or reduction of molecular oxygen"/>
    <property type="evidence" value="ECO:0007669"/>
    <property type="project" value="InterPro"/>
</dbReference>
<dbReference type="InterPro" id="IPR036396">
    <property type="entry name" value="Cyt_P450_sf"/>
</dbReference>
<keyword evidence="5 7" id="KW-0408">Iron</keyword>
<evidence type="ECO:0000256" key="7">
    <source>
        <dbReference type="PIRSR" id="PIRSR602401-1"/>
    </source>
</evidence>
<dbReference type="HOGENOM" id="CLU_001570_5_1_7"/>